<evidence type="ECO:0000256" key="3">
    <source>
        <dbReference type="SAM" id="MobiDB-lite"/>
    </source>
</evidence>
<evidence type="ECO:0000313" key="5">
    <source>
        <dbReference type="Proteomes" id="UP000006786"/>
    </source>
</evidence>
<feature type="region of interest" description="Disordered" evidence="3">
    <location>
        <begin position="146"/>
        <end position="212"/>
    </location>
</feature>
<dbReference type="GO" id="GO:0032259">
    <property type="term" value="P:methylation"/>
    <property type="evidence" value="ECO:0007669"/>
    <property type="project" value="UniProtKB-KW"/>
</dbReference>
<feature type="compositionally biased region" description="Basic and acidic residues" evidence="3">
    <location>
        <begin position="2642"/>
        <end position="2651"/>
    </location>
</feature>
<feature type="region of interest" description="Disordered" evidence="3">
    <location>
        <begin position="1466"/>
        <end position="1489"/>
    </location>
</feature>
<dbReference type="SUPFAM" id="SSF53335">
    <property type="entry name" value="S-adenosyl-L-methionine-dependent methyltransferases"/>
    <property type="match status" value="1"/>
</dbReference>
<evidence type="ECO:0008006" key="6">
    <source>
        <dbReference type="Google" id="ProtNLM"/>
    </source>
</evidence>
<feature type="compositionally biased region" description="Basic and acidic residues" evidence="3">
    <location>
        <begin position="2032"/>
        <end position="2047"/>
    </location>
</feature>
<name>K2MKC3_9HYPH</name>
<evidence type="ECO:0000256" key="2">
    <source>
        <dbReference type="ARBA" id="ARBA00022679"/>
    </source>
</evidence>
<organism evidence="4 5">
    <name type="scientific">Nitratireductor pacificus pht-3B</name>
    <dbReference type="NCBI Taxonomy" id="391937"/>
    <lineage>
        <taxon>Bacteria</taxon>
        <taxon>Pseudomonadati</taxon>
        <taxon>Pseudomonadota</taxon>
        <taxon>Alphaproteobacteria</taxon>
        <taxon>Hyphomicrobiales</taxon>
        <taxon>Phyllobacteriaceae</taxon>
        <taxon>Nitratireductor</taxon>
    </lineage>
</organism>
<feature type="compositionally biased region" description="Basic and acidic residues" evidence="3">
    <location>
        <begin position="1959"/>
        <end position="1979"/>
    </location>
</feature>
<feature type="compositionally biased region" description="Basic and acidic residues" evidence="3">
    <location>
        <begin position="189"/>
        <end position="212"/>
    </location>
</feature>
<feature type="region of interest" description="Disordered" evidence="3">
    <location>
        <begin position="2082"/>
        <end position="2110"/>
    </location>
</feature>
<feature type="compositionally biased region" description="Basic and acidic residues" evidence="3">
    <location>
        <begin position="2687"/>
        <end position="2706"/>
    </location>
</feature>
<keyword evidence="5" id="KW-1185">Reference proteome</keyword>
<feature type="region of interest" description="Disordered" evidence="3">
    <location>
        <begin position="2131"/>
        <end position="2168"/>
    </location>
</feature>
<proteinExistence type="predicted"/>
<dbReference type="EMBL" id="AMRM01000020">
    <property type="protein sequence ID" value="EKF17672.1"/>
    <property type="molecule type" value="Genomic_DNA"/>
</dbReference>
<dbReference type="InterPro" id="IPR029063">
    <property type="entry name" value="SAM-dependent_MTases_sf"/>
</dbReference>
<dbReference type="Pfam" id="PF02636">
    <property type="entry name" value="Methyltransf_28"/>
    <property type="match status" value="1"/>
</dbReference>
<dbReference type="PATRIC" id="fig|391937.3.peg.3381"/>
<dbReference type="PANTHER" id="PTHR12049:SF7">
    <property type="entry name" value="PROTEIN ARGININE METHYLTRANSFERASE NDUFAF7, MITOCHONDRIAL"/>
    <property type="match status" value="1"/>
</dbReference>
<dbReference type="OrthoDB" id="6152272at2"/>
<comment type="caution">
    <text evidence="4">The sequence shown here is derived from an EMBL/GenBank/DDBJ whole genome shotgun (WGS) entry which is preliminary data.</text>
</comment>
<feature type="compositionally biased region" description="Basic and acidic residues" evidence="3">
    <location>
        <begin position="1475"/>
        <end position="1484"/>
    </location>
</feature>
<dbReference type="InterPro" id="IPR038375">
    <property type="entry name" value="NDUFAF7_sf"/>
</dbReference>
<dbReference type="GO" id="GO:0035243">
    <property type="term" value="F:protein-arginine omega-N symmetric methyltransferase activity"/>
    <property type="evidence" value="ECO:0007669"/>
    <property type="project" value="TreeGrafter"/>
</dbReference>
<dbReference type="eggNOG" id="COG1565">
    <property type="taxonomic scope" value="Bacteria"/>
</dbReference>
<accession>K2MKC3</accession>
<feature type="region of interest" description="Disordered" evidence="3">
    <location>
        <begin position="3403"/>
        <end position="3422"/>
    </location>
</feature>
<protein>
    <recommendedName>
        <fullName evidence="6">LysM domain-containing protein</fullName>
    </recommendedName>
</protein>
<feature type="region of interest" description="Disordered" evidence="3">
    <location>
        <begin position="79"/>
        <end position="108"/>
    </location>
</feature>
<feature type="region of interest" description="Disordered" evidence="3">
    <location>
        <begin position="1951"/>
        <end position="2062"/>
    </location>
</feature>
<dbReference type="Gene3D" id="3.40.50.12710">
    <property type="match status" value="1"/>
</dbReference>
<sequence>MSVNKTHQKSPLDLVAGVNPFAKFTTTFSDMARSVARQASAGHSRGGAPAGVSSRVLSPRLLQLSSSPVALFHKSPLELGTDRPLDRAAEDRRPQPVQPKVMGPRQSDVALKRLENGETLEHVSSSMGLDQSALKALLESEKNVTVTATAPTGDNGDVASTTLTDRRSGKVTTVSHDHQHDSRTTIVEDGSRRTTSRKDGNGRTSDTETDLRTGRSTTTIVDPKAGTERRIVEDGKGGRTETVRRLDDKGYWRDVRPGEHLSGIWEAEAKPRGISWDAFKADNPHLFANPQRDPDLVYAETDSVRIDGGGGETTHKVTANGHTLTRHPDGRLTLGDENGGSAIPIMPGSAQEGLAMLLLGADPDSTDLQKAKEGEIITAAVGSLLNGDALPALSQAVMIRAAAKDRAIADYEAGRPAQDALDTSGAVIGPFGKPPSDKPPSKVNWTPMLVGGGWKWFDPKVADAITAENLAVTQYNEAEAKAGRYDAQLDVYLLDPAFGSAAREATRKVQNVLAFYDKRLPARASGGTLAEAQKRLASADRRLDTARQARSAYEQGRGELLDAIAARAQLPGLEAPDAKRPVDQGISAEYFADPNASARLAHTRNAKSFTAAAMYISKGDKLNADYWVDLADEDRRRLERDKPGSAEHKAAVKAHEDMVELREIGIGETNLAGAYHDYAERQHGAAVLNWRAEPLKQRILEEYFGNDPRLQDPNGFTVGGDGAGYKGMVLRGEGKGTGRMVEAELKYSDDGQISLHIEYENSVFYDRERGKGGTKVLARTLTFPMSEGGATVRAEYRDRPANREWQALIDSARPVTRDIKAEADGSQSGLSGAKARILGLQIHQVDALRENAKSRSVELMTARNDALKLYQGGAMEMREGVPEPGEQTVEIKIQGYTLGVSPEIAELYERDGIQALGASDKVVRIEIDGRPRWVHPYVAAAELDRKAAEDESKQYEKWGRESRSSMVAEQGLYRQSAARFRLFGGGGSVDHASRSEYIYFQEQRDKALARYRGNLERLHEAGVDGKFRLYEGDALESLAAEALNVDRHSEIVQDVVGEIRDRSNGVPEVRVVPIFALDGGMASGSALFAVKKDGREVGYVDASGKYHEHEADKDKFDGFQHNNRLYSEQGHLIVPRGGDMALGDDGVFSPGDVEMIAARKVSTGERIADATIGIVGAAAEGVALLFPLARPLAQPIAMGTGLYLGGKQIKEEFVDHWLVQGGNLDEQSFWALAGGLTISLPMAASVGRGVGLRRTGMSWGHALAGGFDMASASGRGLMSFGGALPSEAAVREAMKTMRGSGSRALNRTILGLDAGGLLVGLPLLGQSLAELIERGGDMSLVEIADSIVGLSMGTIGTGLSIRGLMHDFIGGDILSLHTLTFPSFSIGALPRHHQIFNMLALLNAGIIGGHRSPDDPISDLNALDPDVAELVQLLAARIEPGTVSPDELVHFLNILWISANDPTLINFSESNQNPQKEKTREPEGNPRQQPVYDGVEKAAEPVMYDAYPGQRDTGSVQTLHALQGSVPEGEEVASLLIELSSRSVERISEFSPHDGRAEYKVGNFRVRGNPVEINWFHQAITYLENNSSYAREIIRESESNGIVRIYISGNISSVDNDFIVWNPLAGIMIDDEIISPSIILIHEIAHSNLSIKNRDASISLLNAKLSDGSFKNAEELRATVIEGIVAEQIGEKVRENYMGGIIIPVYHPLSRNKFDIIILNNNVGNNNYETISIENQEFTAHIIFALISRSPLGEALLNELAYFSSASDELTRRVASAFLHKEMENSDEGSRFTNKFEYIRDGLSIDSEIGIEEFFVYFVNCLIEGNNYDNVRVNNYTDKESYIKDYVDEEILRFSRNLFLSHIIFNDVKRNLPPSFLEISSPQISRAVMERYHDGDIGPEQALRELGHMVRVLRSGEAGTDFEGFYRDVAEDNWARHQASITDPARTKAEAYVAGQEGVHPDSHERPTIEEPGPHERRSSLSADHVPQPPRLSPEGERRQELWDIPGQSRLGRSNPDAYAREEEGSPPASDASERNDALASGDDDRRPGHRALRGPDAGKEDAGQIFFEFDDGSGEILQARIVGRPPQRAGDVRVTPERGPASSAGSQADAGATHQVVWENGTPYVVPVAGQGSTGLPARDFSSPPAQRPLDPQPGTADAAQGAPETRRVHAGPMVPDEVAARVDPEFAARVKDRIEAEGGQITFRDFMDYALYGIDGYGGYYNSGDVTISADAADNGMADFGTSPEGSKYFGHTVANAISDIYRSMGSPARFDIVETGAGNGTLAKTVLDWLREAHPDVYAAVNYVILERGKALIERQKQTLGDHEVQWVHGSAYEMPLRDVQGVFLSNEVPDAFPVHQAVVRGGTLKEIYVSVDENGQIVEVEGDLSPDLEQNLGVVDQLVPGWSSLPDGQRITVNLAAADWIRKMGNALQRGGVIAIDYGANNAALREPYSFFRQKLPVDVAYAAPGAIDITSWVDFEHLMATGREVGLEPSTLPRQKALSDQNTFLKDNGFLDLIKDAEPTEKSRAKGMTIFGSAFQVLVQQKNLDPSKGAMPRREPVRNLDGATEQYPEGTETDSAPQSLLEGPDRLARKPPYAGAAHNVGPVVGEPGAVPRIADGPKEEEPSALQEDASSQQTQERSPEGVDALRVDAPAESASQEASPEETPRRASDEPTPSVDETIGAKSRDKESADTGEPHWPEGERQSQQPTAVFDPTTGKVEVSLPSRSHAEPGYVGQPRAPTESEVRGLTSSEIGKLTGPELRAIPPHLLALLTKEQFLGLTPEQFAELTLDQLLALRKKHWRCVTADHLNALKPRVLAKIPPRMVPSIPTEAVAGLSVEHVRHLMPEQVAKLTPDQLAAMDVEQLWAIAENLDYDLGPAQLSKLDEAQKTAIESGEPTHRRAPPLLNVARVAMYIVLTRVSAATFGHVTGAQGPFNSMSGPEASTAAYYRSALSKYAWYKHNHAMIDVFERAAQGRKDDALALLEKILDRSGRRGALPLNKREAADLRKLVAQVADAGKKYQEALAKLDPAQRGKLPPIKIRKLPTLDELSNVKTLRDLAKADGVAETLAAMAADRNSEYYGQRPETIIRSLAAKLEKTGNQEMLRQQEMLSDLLRTAEAKKAYKKLHKLLNERFADKGDPNKVDHKATEKLTGSSMSPDTWLGYFFKLGSFGGAFNVLLAWGSKGMPKDGSWADWAAYSADPVGVAPAVWVQWKYLKALREITDYKAAHPYPRTPEQEEKLAELETKRRKWNTLADFTSLASAARNILVGIGYLKAGDYALASGSFTQALSSIGWVLVQQTPKMLSISPKTKLVMRYSAIALGAAVPTAILLTKLLSEDEEETDPSVFDRLFDFGDGVLDDLRDLLEPYPILPPLGETKRFDPLIDDELGSVAAHDPATLAGAADDPDPSLAGAYSLA</sequence>
<feature type="compositionally biased region" description="Basic and acidic residues" evidence="3">
    <location>
        <begin position="80"/>
        <end position="94"/>
    </location>
</feature>
<reference evidence="4 5" key="1">
    <citation type="journal article" date="2012" name="J. Bacteriol.">
        <title>Genome Sequence of Nitratireductor pacificus Type Strain pht-3B.</title>
        <authorList>
            <person name="Lai Q."/>
            <person name="Li G."/>
            <person name="Shao Z."/>
        </authorList>
    </citation>
    <scope>NUCLEOTIDE SEQUENCE [LARGE SCALE GENOMIC DNA]</scope>
    <source>
        <strain evidence="5">pht-3B</strain>
    </source>
</reference>
<dbReference type="eggNOG" id="COG4886">
    <property type="taxonomic scope" value="Bacteria"/>
</dbReference>
<dbReference type="RefSeq" id="WP_008598184.1">
    <property type="nucleotide sequence ID" value="NZ_AMRM01000020.1"/>
</dbReference>
<gene>
    <name evidence="4" type="ORF">NA2_16472</name>
</gene>
<feature type="compositionally biased region" description="Polar residues" evidence="3">
    <location>
        <begin position="146"/>
        <end position="163"/>
    </location>
</feature>
<keyword evidence="2" id="KW-0808">Transferase</keyword>
<dbReference type="InterPro" id="IPR003788">
    <property type="entry name" value="NDUFAF7"/>
</dbReference>
<feature type="region of interest" description="Disordered" evidence="3">
    <location>
        <begin position="304"/>
        <end position="332"/>
    </location>
</feature>
<feature type="compositionally biased region" description="Low complexity" evidence="3">
    <location>
        <begin position="2605"/>
        <end position="2616"/>
    </location>
</feature>
<dbReference type="STRING" id="391937.NA2_16472"/>
<keyword evidence="1" id="KW-0489">Methyltransferase</keyword>
<dbReference type="PANTHER" id="PTHR12049">
    <property type="entry name" value="PROTEIN ARGININE METHYLTRANSFERASE NDUFAF7, MITOCHONDRIAL"/>
    <property type="match status" value="1"/>
</dbReference>
<evidence type="ECO:0000313" key="4">
    <source>
        <dbReference type="EMBL" id="EKF17672.1"/>
    </source>
</evidence>
<feature type="compositionally biased region" description="Low complexity" evidence="3">
    <location>
        <begin position="2100"/>
        <end position="2110"/>
    </location>
</feature>
<evidence type="ECO:0000256" key="1">
    <source>
        <dbReference type="ARBA" id="ARBA00022603"/>
    </source>
</evidence>
<dbReference type="Proteomes" id="UP000006786">
    <property type="component" value="Unassembled WGS sequence"/>
</dbReference>
<feature type="region of interest" description="Disordered" evidence="3">
    <location>
        <begin position="2548"/>
        <end position="2750"/>
    </location>
</feature>